<evidence type="ECO:0000259" key="2">
    <source>
        <dbReference type="SMART" id="SM00843"/>
    </source>
</evidence>
<feature type="domain" description="FtsK gamma" evidence="2">
    <location>
        <begin position="170"/>
        <end position="235"/>
    </location>
</feature>
<sequence length="238" mass="26918">MLRGGPQAKDTEMDKFHFMGKATILHLNTRKEGPEDNQELALDLKFKAVADRHVMRFFDEQLADFVFFSNGAVRNKIMGPITYGHELESYRLDMVGSTFTGVRVKKFSLEPKDGFKVWLTFSVSFKPSGDEVARVAEFLQDEIDLCLMSGDSELDFGSNHVDTSQYHHEPGDEDPLFDQARELVITHRRASISFIQRHLRIGYNHAARLLEALEEHFVVTPADAEGNRQVNVSEGAAA</sequence>
<proteinExistence type="predicted"/>
<protein>
    <recommendedName>
        <fullName evidence="2">FtsK gamma domain-containing protein</fullName>
    </recommendedName>
</protein>
<gene>
    <name evidence="3" type="ORF">EHF44_10450</name>
</gene>
<reference evidence="4" key="1">
    <citation type="submission" date="2018-11" db="EMBL/GenBank/DDBJ databases">
        <title>FDA dAtabase for Regulatory Grade micrObial Sequences (FDA-ARGOS): Supporting development and validation of Infectious Disease Dx tests.</title>
        <authorList>
            <person name="Goldberg B."/>
            <person name="Campos J."/>
            <person name="Tallon L."/>
            <person name="Sadzewicz L."/>
            <person name="Zhao X."/>
            <person name="Vavikolanu K."/>
            <person name="Mehta A."/>
            <person name="Aluvathingal J."/>
            <person name="Nadendla S."/>
            <person name="Geyer C."/>
            <person name="Nandy P."/>
            <person name="Yan Y."/>
            <person name="Sichtig H."/>
        </authorList>
    </citation>
    <scope>NUCLEOTIDE SEQUENCE [LARGE SCALE GENOMIC DNA]</scope>
    <source>
        <strain evidence="4">FDAARGOS_614</strain>
    </source>
</reference>
<comment type="subcellular location">
    <subcellularLocation>
        <location evidence="1">Cell membrane</location>
    </subcellularLocation>
</comment>
<dbReference type="AlphaFoldDB" id="A0A3G8H2X8"/>
<dbReference type="SUPFAM" id="SSF46785">
    <property type="entry name" value="Winged helix' DNA-binding domain"/>
    <property type="match status" value="1"/>
</dbReference>
<dbReference type="InterPro" id="IPR050206">
    <property type="entry name" value="FtsK/SpoIIIE/SftA"/>
</dbReference>
<dbReference type="Pfam" id="PF09397">
    <property type="entry name" value="FtsK_gamma"/>
    <property type="match status" value="1"/>
</dbReference>
<organism evidence="3 4">
    <name type="scientific">Cupriavidus pauculus</name>
    <dbReference type="NCBI Taxonomy" id="82633"/>
    <lineage>
        <taxon>Bacteria</taxon>
        <taxon>Pseudomonadati</taxon>
        <taxon>Pseudomonadota</taxon>
        <taxon>Betaproteobacteria</taxon>
        <taxon>Burkholderiales</taxon>
        <taxon>Burkholderiaceae</taxon>
        <taxon>Cupriavidus</taxon>
    </lineage>
</organism>
<name>A0A3G8H2X8_9BURK</name>
<evidence type="ECO:0000313" key="4">
    <source>
        <dbReference type="Proteomes" id="UP000270411"/>
    </source>
</evidence>
<dbReference type="PANTHER" id="PTHR22683">
    <property type="entry name" value="SPORULATION PROTEIN RELATED"/>
    <property type="match status" value="1"/>
</dbReference>
<dbReference type="EMBL" id="CP033969">
    <property type="protein sequence ID" value="AZG13832.1"/>
    <property type="molecule type" value="Genomic_DNA"/>
</dbReference>
<accession>A0A3G8H2X8</accession>
<dbReference type="OrthoDB" id="8912946at2"/>
<dbReference type="Gene3D" id="1.10.10.10">
    <property type="entry name" value="Winged helix-like DNA-binding domain superfamily/Winged helix DNA-binding domain"/>
    <property type="match status" value="1"/>
</dbReference>
<dbReference type="KEGG" id="cpau:EHF44_10450"/>
<dbReference type="InterPro" id="IPR036390">
    <property type="entry name" value="WH_DNA-bd_sf"/>
</dbReference>
<dbReference type="InterPro" id="IPR018541">
    <property type="entry name" value="Ftsk_gamma"/>
</dbReference>
<evidence type="ECO:0000313" key="3">
    <source>
        <dbReference type="EMBL" id="AZG13832.1"/>
    </source>
</evidence>
<dbReference type="Proteomes" id="UP000270411">
    <property type="component" value="Chromosome 1"/>
</dbReference>
<dbReference type="InterPro" id="IPR036388">
    <property type="entry name" value="WH-like_DNA-bd_sf"/>
</dbReference>
<dbReference type="SMART" id="SM00843">
    <property type="entry name" value="Ftsk_gamma"/>
    <property type="match status" value="1"/>
</dbReference>
<evidence type="ECO:0000256" key="1">
    <source>
        <dbReference type="ARBA" id="ARBA00004236"/>
    </source>
</evidence>
<dbReference type="PANTHER" id="PTHR22683:SF41">
    <property type="entry name" value="DNA TRANSLOCASE FTSK"/>
    <property type="match status" value="1"/>
</dbReference>